<dbReference type="InterPro" id="IPR025310">
    <property type="entry name" value="DUF4164"/>
</dbReference>
<evidence type="ECO:0000313" key="2">
    <source>
        <dbReference type="Proteomes" id="UP000637980"/>
    </source>
</evidence>
<evidence type="ECO:0008006" key="3">
    <source>
        <dbReference type="Google" id="ProtNLM"/>
    </source>
</evidence>
<protein>
    <recommendedName>
        <fullName evidence="3">Tropomyosin</fullName>
    </recommendedName>
</protein>
<keyword evidence="2" id="KW-1185">Reference proteome</keyword>
<evidence type="ECO:0000313" key="1">
    <source>
        <dbReference type="EMBL" id="GHB39095.1"/>
    </source>
</evidence>
<reference evidence="2" key="1">
    <citation type="journal article" date="2019" name="Int. J. Syst. Evol. Microbiol.">
        <title>The Global Catalogue of Microorganisms (GCM) 10K type strain sequencing project: providing services to taxonomists for standard genome sequencing and annotation.</title>
        <authorList>
            <consortium name="The Broad Institute Genomics Platform"/>
            <consortium name="The Broad Institute Genome Sequencing Center for Infectious Disease"/>
            <person name="Wu L."/>
            <person name="Ma J."/>
        </authorList>
    </citation>
    <scope>NUCLEOTIDE SEQUENCE [LARGE SCALE GENOMIC DNA]</scope>
    <source>
        <strain evidence="2">KCTC 12861</strain>
    </source>
</reference>
<name>A0ABQ3EH76_9HYPH</name>
<gene>
    <name evidence="1" type="ORF">GCM10007094_30710</name>
</gene>
<sequence>MSEVKMDSGQDLDQALDRITASITKLEGALHRRTSRDKTIDALENDLQRIGEDRTQLASKLDQAEAHGSRLEDVNKDVSRRLVAAMESIRTVLEGQES</sequence>
<accession>A0ABQ3EH76</accession>
<organism evidence="1 2">
    <name type="scientific">Pseudovibrio japonicus</name>
    <dbReference type="NCBI Taxonomy" id="366534"/>
    <lineage>
        <taxon>Bacteria</taxon>
        <taxon>Pseudomonadati</taxon>
        <taxon>Pseudomonadota</taxon>
        <taxon>Alphaproteobacteria</taxon>
        <taxon>Hyphomicrobiales</taxon>
        <taxon>Stappiaceae</taxon>
        <taxon>Pseudovibrio</taxon>
    </lineage>
</organism>
<dbReference type="Proteomes" id="UP000637980">
    <property type="component" value="Unassembled WGS sequence"/>
</dbReference>
<dbReference type="EMBL" id="BMXE01000005">
    <property type="protein sequence ID" value="GHB39095.1"/>
    <property type="molecule type" value="Genomic_DNA"/>
</dbReference>
<dbReference type="RefSeq" id="WP_189437661.1">
    <property type="nucleotide sequence ID" value="NZ_BMXE01000005.1"/>
</dbReference>
<dbReference type="Pfam" id="PF13747">
    <property type="entry name" value="DUF4164"/>
    <property type="match status" value="1"/>
</dbReference>
<proteinExistence type="predicted"/>
<comment type="caution">
    <text evidence="1">The sequence shown here is derived from an EMBL/GenBank/DDBJ whole genome shotgun (WGS) entry which is preliminary data.</text>
</comment>